<keyword evidence="1" id="KW-0233">DNA recombination</keyword>
<evidence type="ECO:0000313" key="4">
    <source>
        <dbReference type="EMBL" id="MBS2965137.1"/>
    </source>
</evidence>
<dbReference type="InterPro" id="IPR002104">
    <property type="entry name" value="Integrase_catalytic"/>
</dbReference>
<evidence type="ECO:0000313" key="5">
    <source>
        <dbReference type="Proteomes" id="UP000677913"/>
    </source>
</evidence>
<dbReference type="Proteomes" id="UP000677913">
    <property type="component" value="Unassembled WGS sequence"/>
</dbReference>
<feature type="region of interest" description="Disordered" evidence="2">
    <location>
        <begin position="204"/>
        <end position="229"/>
    </location>
</feature>
<reference evidence="4" key="1">
    <citation type="submission" date="2021-04" db="EMBL/GenBank/DDBJ databases">
        <title>Genome based classification of Actinospica acidithermotolerans sp. nov., an actinobacterium isolated from an Indonesian hot spring.</title>
        <authorList>
            <person name="Kusuma A.B."/>
            <person name="Putra K.E."/>
            <person name="Nafisah S."/>
            <person name="Loh J."/>
            <person name="Nouioui I."/>
            <person name="Goodfellow M."/>
        </authorList>
    </citation>
    <scope>NUCLEOTIDE SEQUENCE</scope>
    <source>
        <strain evidence="4">DSM 45618</strain>
    </source>
</reference>
<dbReference type="GO" id="GO:0006310">
    <property type="term" value="P:DNA recombination"/>
    <property type="evidence" value="ECO:0007669"/>
    <property type="project" value="UniProtKB-KW"/>
</dbReference>
<feature type="domain" description="Tyr recombinase" evidence="3">
    <location>
        <begin position="1"/>
        <end position="182"/>
    </location>
</feature>
<dbReference type="InterPro" id="IPR011010">
    <property type="entry name" value="DNA_brk_join_enz"/>
</dbReference>
<dbReference type="PANTHER" id="PTHR30349">
    <property type="entry name" value="PHAGE INTEGRASE-RELATED"/>
    <property type="match status" value="1"/>
</dbReference>
<organism evidence="4 5">
    <name type="scientific">Actinocrinis puniceicyclus</name>
    <dbReference type="NCBI Taxonomy" id="977794"/>
    <lineage>
        <taxon>Bacteria</taxon>
        <taxon>Bacillati</taxon>
        <taxon>Actinomycetota</taxon>
        <taxon>Actinomycetes</taxon>
        <taxon>Catenulisporales</taxon>
        <taxon>Actinospicaceae</taxon>
        <taxon>Actinocrinis</taxon>
    </lineage>
</organism>
<evidence type="ECO:0000259" key="3">
    <source>
        <dbReference type="PROSITE" id="PS51898"/>
    </source>
</evidence>
<accession>A0A8J8BCI1</accession>
<dbReference type="EMBL" id="JAGSXH010000071">
    <property type="protein sequence ID" value="MBS2965137.1"/>
    <property type="molecule type" value="Genomic_DNA"/>
</dbReference>
<dbReference type="InterPro" id="IPR050090">
    <property type="entry name" value="Tyrosine_recombinase_XerCD"/>
</dbReference>
<dbReference type="InterPro" id="IPR013762">
    <property type="entry name" value="Integrase-like_cat_sf"/>
</dbReference>
<dbReference type="SUPFAM" id="SSF56349">
    <property type="entry name" value="DNA breaking-rejoining enzymes"/>
    <property type="match status" value="1"/>
</dbReference>
<evidence type="ECO:0000256" key="1">
    <source>
        <dbReference type="ARBA" id="ARBA00023172"/>
    </source>
</evidence>
<dbReference type="Gene3D" id="1.10.443.10">
    <property type="entry name" value="Intergrase catalytic core"/>
    <property type="match status" value="1"/>
</dbReference>
<proteinExistence type="predicted"/>
<dbReference type="GO" id="GO:0003677">
    <property type="term" value="F:DNA binding"/>
    <property type="evidence" value="ECO:0007669"/>
    <property type="project" value="InterPro"/>
</dbReference>
<dbReference type="AlphaFoldDB" id="A0A8J8BCI1"/>
<dbReference type="PANTHER" id="PTHR30349:SF64">
    <property type="entry name" value="PROPHAGE INTEGRASE INTD-RELATED"/>
    <property type="match status" value="1"/>
</dbReference>
<dbReference type="GO" id="GO:0015074">
    <property type="term" value="P:DNA integration"/>
    <property type="evidence" value="ECO:0007669"/>
    <property type="project" value="InterPro"/>
</dbReference>
<sequence length="229" mass="25779">MAMAAAVRPRYRAMVILAACTGMRWSEIAGLTLDRIDWQTRTVTVDRQLKRNATTPIFTPPKSKAGIRTLPMSAVAIAELLLHLSQYPLGPAGLLFTTPVGTVLNQNNWRRREWNRARTWAYGVPRDVTFHRLRHTYASLLIDQNVHSKVLQVRLGHASAAETMDTYGHLYPDADRTTRIAIDTAFRVASNVAENVAYGFHRGRPSGRTRRSRGRCSWGAWDSNPQPTD</sequence>
<keyword evidence="5" id="KW-1185">Reference proteome</keyword>
<gene>
    <name evidence="4" type="ORF">KGA66_18945</name>
</gene>
<protein>
    <submittedName>
        <fullName evidence="4">Site-specific integrase</fullName>
    </submittedName>
</protein>
<dbReference type="Pfam" id="PF00589">
    <property type="entry name" value="Phage_integrase"/>
    <property type="match status" value="1"/>
</dbReference>
<comment type="caution">
    <text evidence="4">The sequence shown here is derived from an EMBL/GenBank/DDBJ whole genome shotgun (WGS) entry which is preliminary data.</text>
</comment>
<name>A0A8J8BCI1_9ACTN</name>
<dbReference type="PROSITE" id="PS51898">
    <property type="entry name" value="TYR_RECOMBINASE"/>
    <property type="match status" value="1"/>
</dbReference>
<evidence type="ECO:0000256" key="2">
    <source>
        <dbReference type="SAM" id="MobiDB-lite"/>
    </source>
</evidence>
<feature type="compositionally biased region" description="Basic residues" evidence="2">
    <location>
        <begin position="204"/>
        <end position="214"/>
    </location>
</feature>
<dbReference type="CDD" id="cd01189">
    <property type="entry name" value="INT_ICEBs1_C_like"/>
    <property type="match status" value="1"/>
</dbReference>